<sequence length="360" mass="40594">MPEQFYYTEVQPVKCIEIRVPLVIASVDVEVVVDNIATLPELVHNCDRIKAHVRDLTGTPVFVEEAHHHHDDHFHHDEEFVMVHHDSMHPFRDLFLKKIVVNGTLHKKIFYVNKNNEVKFVTEDLPFSKLVELAEPVKVHHKHDVTITFRHVDVDVNFEIHRGCRVHQTSVIQATARVTEDRKIYVQTCPSPEEAPVGNLLRDGGLEAWASPYSPVFWGASNVSQTTTAHSGSFAAEIGLLNTALPGALFQMISKKIVGERQYRLTFWVREDVLGATSAFSLTAEVVFYDQFGTQIGIGTQTLPSTGIPDNAYTQVQFTTPAVDSSVDSIMVRFTFTPSTGNTNTVKIDDVMLECMRKHY</sequence>
<accession>A0A9X4H4V5</accession>
<gene>
    <name evidence="2" type="ORF">L7E55_01690</name>
</gene>
<dbReference type="EMBL" id="JAKOAV010000002">
    <property type="protein sequence ID" value="MDF9407079.1"/>
    <property type="molecule type" value="Genomic_DNA"/>
</dbReference>
<feature type="domain" description="SipL SPOCS" evidence="1">
    <location>
        <begin position="97"/>
        <end position="156"/>
    </location>
</feature>
<dbReference type="InterPro" id="IPR024300">
    <property type="entry name" value="SipL_SPOCS_dom"/>
</dbReference>
<keyword evidence="3" id="KW-1185">Reference proteome</keyword>
<dbReference type="RefSeq" id="WP_277442248.1">
    <property type="nucleotide sequence ID" value="NZ_JAKOAV010000002.1"/>
</dbReference>
<protein>
    <submittedName>
        <fullName evidence="2">DUF3794 domain-containing protein</fullName>
    </submittedName>
</protein>
<dbReference type="InterPro" id="IPR008979">
    <property type="entry name" value="Galactose-bd-like_sf"/>
</dbReference>
<evidence type="ECO:0000259" key="1">
    <source>
        <dbReference type="Pfam" id="PF12673"/>
    </source>
</evidence>
<dbReference type="Pfam" id="PF12673">
    <property type="entry name" value="SipL"/>
    <property type="match status" value="1"/>
</dbReference>
<comment type="caution">
    <text evidence="2">The sequence shown here is derived from an EMBL/GenBank/DDBJ whole genome shotgun (WGS) entry which is preliminary data.</text>
</comment>
<dbReference type="Gene3D" id="2.60.120.260">
    <property type="entry name" value="Galactose-binding domain-like"/>
    <property type="match status" value="1"/>
</dbReference>
<dbReference type="SUPFAM" id="SSF49785">
    <property type="entry name" value="Galactose-binding domain-like"/>
    <property type="match status" value="1"/>
</dbReference>
<name>A0A9X4H4V5_9FIRM</name>
<reference evidence="2" key="1">
    <citation type="submission" date="2022-02" db="EMBL/GenBank/DDBJ databases">
        <authorList>
            <person name="Leng L."/>
        </authorList>
    </citation>
    <scope>NUCLEOTIDE SEQUENCE</scope>
    <source>
        <strain evidence="2">JI</strain>
    </source>
</reference>
<proteinExistence type="predicted"/>
<evidence type="ECO:0000313" key="2">
    <source>
        <dbReference type="EMBL" id="MDF9407079.1"/>
    </source>
</evidence>
<dbReference type="AlphaFoldDB" id="A0A9X4H4V5"/>
<dbReference type="Proteomes" id="UP001154312">
    <property type="component" value="Unassembled WGS sequence"/>
</dbReference>
<evidence type="ECO:0000313" key="3">
    <source>
        <dbReference type="Proteomes" id="UP001154312"/>
    </source>
</evidence>
<organism evidence="2 3">
    <name type="scientific">Pelotomaculum isophthalicicum JI</name>
    <dbReference type="NCBI Taxonomy" id="947010"/>
    <lineage>
        <taxon>Bacteria</taxon>
        <taxon>Bacillati</taxon>
        <taxon>Bacillota</taxon>
        <taxon>Clostridia</taxon>
        <taxon>Eubacteriales</taxon>
        <taxon>Desulfotomaculaceae</taxon>
        <taxon>Pelotomaculum</taxon>
    </lineage>
</organism>